<dbReference type="Proteomes" id="UP000410492">
    <property type="component" value="Unassembled WGS sequence"/>
</dbReference>
<accession>A0A653CF92</accession>
<keyword evidence="2" id="KW-1185">Reference proteome</keyword>
<proteinExistence type="predicted"/>
<protein>
    <submittedName>
        <fullName evidence="1">Uncharacterized protein</fullName>
    </submittedName>
</protein>
<sequence>APSNLIFTATRIVDQRTEVHKTLNYLTTAYRLYFSMVVMLSIYDNNLGLVVVNTKTICCTVLF</sequence>
<dbReference type="AlphaFoldDB" id="A0A653CF92"/>
<name>A0A653CF92_CALMS</name>
<evidence type="ECO:0000313" key="2">
    <source>
        <dbReference type="Proteomes" id="UP000410492"/>
    </source>
</evidence>
<reference evidence="1 2" key="1">
    <citation type="submission" date="2019-01" db="EMBL/GenBank/DDBJ databases">
        <authorList>
            <person name="Sayadi A."/>
        </authorList>
    </citation>
    <scope>NUCLEOTIDE SEQUENCE [LARGE SCALE GENOMIC DNA]</scope>
</reference>
<gene>
    <name evidence="1" type="ORF">CALMAC_LOCUS8639</name>
</gene>
<dbReference type="EMBL" id="CAACVG010007686">
    <property type="protein sequence ID" value="VEN46605.1"/>
    <property type="molecule type" value="Genomic_DNA"/>
</dbReference>
<feature type="non-terminal residue" evidence="1">
    <location>
        <position position="1"/>
    </location>
</feature>
<organism evidence="1 2">
    <name type="scientific">Callosobruchus maculatus</name>
    <name type="common">Southern cowpea weevil</name>
    <name type="synonym">Pulse bruchid</name>
    <dbReference type="NCBI Taxonomy" id="64391"/>
    <lineage>
        <taxon>Eukaryota</taxon>
        <taxon>Metazoa</taxon>
        <taxon>Ecdysozoa</taxon>
        <taxon>Arthropoda</taxon>
        <taxon>Hexapoda</taxon>
        <taxon>Insecta</taxon>
        <taxon>Pterygota</taxon>
        <taxon>Neoptera</taxon>
        <taxon>Endopterygota</taxon>
        <taxon>Coleoptera</taxon>
        <taxon>Polyphaga</taxon>
        <taxon>Cucujiformia</taxon>
        <taxon>Chrysomeloidea</taxon>
        <taxon>Chrysomelidae</taxon>
        <taxon>Bruchinae</taxon>
        <taxon>Bruchini</taxon>
        <taxon>Callosobruchus</taxon>
    </lineage>
</organism>
<evidence type="ECO:0000313" key="1">
    <source>
        <dbReference type="EMBL" id="VEN46605.1"/>
    </source>
</evidence>